<feature type="domain" description="NB-ARC" evidence="12">
    <location>
        <begin position="158"/>
        <end position="323"/>
    </location>
</feature>
<keyword evidence="10" id="KW-0067">ATP-binding</keyword>
<name>A0A1U7YE45_NICSY</name>
<dbReference type="InterPro" id="IPR032675">
    <property type="entry name" value="LRR_dom_sf"/>
</dbReference>
<evidence type="ECO:0000259" key="12">
    <source>
        <dbReference type="Pfam" id="PF00931"/>
    </source>
</evidence>
<dbReference type="InterPro" id="IPR036388">
    <property type="entry name" value="WH-like_DNA-bd_sf"/>
</dbReference>
<evidence type="ECO:0000256" key="1">
    <source>
        <dbReference type="ARBA" id="ARBA00002074"/>
    </source>
</evidence>
<evidence type="ECO:0000259" key="13">
    <source>
        <dbReference type="Pfam" id="PF23559"/>
    </source>
</evidence>
<dbReference type="InterPro" id="IPR055414">
    <property type="entry name" value="LRR_R13L4/SHOC2-like"/>
</dbReference>
<dbReference type="PRINTS" id="PR00364">
    <property type="entry name" value="DISEASERSIST"/>
</dbReference>
<comment type="function">
    <text evidence="1">Confers resistance to late blight (Phytophthora infestans) races carrying the avirulence gene Avr1. Resistance proteins guard the plant against pathogens that contain an appropriate avirulence protein via an indirect interaction with this avirulence protein. That triggers a defense system including the hypersensitive response, which restricts the pathogen growth.</text>
</comment>
<dbReference type="InterPro" id="IPR002182">
    <property type="entry name" value="NB-ARC"/>
</dbReference>
<accession>A0A1U7YE45</accession>
<gene>
    <name evidence="16 17" type="primary">LOC104247934</name>
</gene>
<dbReference type="InterPro" id="IPR044974">
    <property type="entry name" value="Disease_R_plants"/>
</dbReference>
<evidence type="ECO:0000256" key="4">
    <source>
        <dbReference type="ARBA" id="ARBA00022490"/>
    </source>
</evidence>
<dbReference type="Gene3D" id="1.20.5.4130">
    <property type="match status" value="1"/>
</dbReference>
<evidence type="ECO:0000256" key="11">
    <source>
        <dbReference type="SAM" id="Coils"/>
    </source>
</evidence>
<organism evidence="15 16">
    <name type="scientific">Nicotiana sylvestris</name>
    <name type="common">Wood tobacco</name>
    <name type="synonym">South American tobacco</name>
    <dbReference type="NCBI Taxonomy" id="4096"/>
    <lineage>
        <taxon>Eukaryota</taxon>
        <taxon>Viridiplantae</taxon>
        <taxon>Streptophyta</taxon>
        <taxon>Embryophyta</taxon>
        <taxon>Tracheophyta</taxon>
        <taxon>Spermatophyta</taxon>
        <taxon>Magnoliopsida</taxon>
        <taxon>eudicotyledons</taxon>
        <taxon>Gunneridae</taxon>
        <taxon>Pentapetalae</taxon>
        <taxon>asterids</taxon>
        <taxon>lamiids</taxon>
        <taxon>Solanales</taxon>
        <taxon>Solanaceae</taxon>
        <taxon>Nicotianoideae</taxon>
        <taxon>Nicotianeae</taxon>
        <taxon>Nicotiana</taxon>
    </lineage>
</organism>
<evidence type="ECO:0000256" key="7">
    <source>
        <dbReference type="ARBA" id="ARBA00022737"/>
    </source>
</evidence>
<evidence type="ECO:0000259" key="14">
    <source>
        <dbReference type="Pfam" id="PF23598"/>
    </source>
</evidence>
<keyword evidence="7" id="KW-0677">Repeat</keyword>
<keyword evidence="9" id="KW-0611">Plant defense</keyword>
<evidence type="ECO:0000256" key="8">
    <source>
        <dbReference type="ARBA" id="ARBA00022741"/>
    </source>
</evidence>
<dbReference type="GO" id="GO:0005737">
    <property type="term" value="C:cytoplasm"/>
    <property type="evidence" value="ECO:0007669"/>
    <property type="project" value="UniProtKB-SubCell"/>
</dbReference>
<dbReference type="Gene3D" id="1.10.10.10">
    <property type="entry name" value="Winged helix-like DNA-binding domain superfamily/Winged helix DNA-binding domain"/>
    <property type="match status" value="1"/>
</dbReference>
<keyword evidence="11" id="KW-0175">Coiled coil</keyword>
<dbReference type="GeneID" id="104247934"/>
<dbReference type="GO" id="GO:0051607">
    <property type="term" value="P:defense response to virus"/>
    <property type="evidence" value="ECO:0007669"/>
    <property type="project" value="UniProtKB-ARBA"/>
</dbReference>
<dbReference type="FunFam" id="1.10.10.10:FF:000322">
    <property type="entry name" value="Probable disease resistance protein At1g63360"/>
    <property type="match status" value="1"/>
</dbReference>
<keyword evidence="5" id="KW-0433">Leucine-rich repeat</keyword>
<keyword evidence="8" id="KW-0547">Nucleotide-binding</keyword>
<sequence>MAAYAALTSLLGTIDQLLQSNLSGLQENHKRHLKSLKEKFGSLQASFGNVDGEPTKEMQARIKDVARDTEDEVESLVKQLMEQDELLQVESCAKLAKISQQATQEIDSFKEELIKQENNNLQGESSSTSGSSSPRLDASILENDMEGYNVERGSMVQQLTRRSGSDQREVFSVVGMPGIGKSTFAKTIFLHPSIRRVFHIRGWITVSKDYDLRKMLLVLLDAIGKKDPVDAKIDIGKLAERLKNGLKRERYLIVVDDIWSKEAWIRIAQWFPDSGNKSRILLTSRDKEVAEYASFPRSCFQMRPLNTNESQNLFYRKTFAKNDNPGSAFKEVVEEVAKNCKGLPLMITAVAGILSSKSTLGEWNTVAQSVSSLVNDDAYQQCLKVLALSYNHLPSHVKACFLHFGVFPKAHEISVKKLIRLWVAEGLLNLKGVEEFEQVAGHLLYNLIEKSLVIIGKRSFDGKIKTCMIHDLFHDLCLEEAKSENLLYVPSDSTIFEVQRYFPKGCRWVSVQSGLTNPPRYYNDYSTLVETRSLYLNGRSWQIPDLRPFLFKLLRVLDLEETSSSFSPVVMMGDLVCLRYLAVMSHRILEDLTNSNLCNLQTLIFRRHVVYDGERAATLPKAIWQMSQLRHLYAACFSLCSPRMVSVEHLVLRNLRSVSGLSPSCCTKEIFEGIKKVQKLGILCTRKEYPRDPKWIDNLQYLPELEELSIATQGYLFEREEVECFSLTSPDALPLNLKKLKLSKTYLQWKYMAVIGKLPKLEVLQLKDHAFVGNEWKATDQVRFHELKFLLLDCLYLRNWRTTDSNDHFSSLERVIIKGCNFLKEIPEGFAGSKNLELIELHKCTPSVVAIAQKIQEKHEYYGRCKLKVIDYDTAGIFERQMPKAPQLRDYLKRSNCN</sequence>
<keyword evidence="4" id="KW-0963">Cytoplasm</keyword>
<evidence type="ECO:0000313" key="16">
    <source>
        <dbReference type="RefSeq" id="XP_009802397.1"/>
    </source>
</evidence>
<dbReference type="PANTHER" id="PTHR23155">
    <property type="entry name" value="DISEASE RESISTANCE PROTEIN RP"/>
    <property type="match status" value="1"/>
</dbReference>
<evidence type="ECO:0000256" key="5">
    <source>
        <dbReference type="ARBA" id="ARBA00022614"/>
    </source>
</evidence>
<feature type="domain" description="Disease resistance protein winged helix" evidence="13">
    <location>
        <begin position="406"/>
        <end position="477"/>
    </location>
</feature>
<dbReference type="Pfam" id="PF00931">
    <property type="entry name" value="NB-ARC"/>
    <property type="match status" value="1"/>
</dbReference>
<dbReference type="GO" id="GO:0005524">
    <property type="term" value="F:ATP binding"/>
    <property type="evidence" value="ECO:0007669"/>
    <property type="project" value="UniProtKB-KW"/>
</dbReference>
<reference evidence="16 17" key="2">
    <citation type="submission" date="2025-04" db="UniProtKB">
        <authorList>
            <consortium name="RefSeq"/>
        </authorList>
    </citation>
    <scope>IDENTIFICATION</scope>
    <source>
        <tissue evidence="16 17">Leaf</tissue>
    </source>
</reference>
<keyword evidence="6" id="KW-0381">Hypersensitive response</keyword>
<proteinExistence type="inferred from homology"/>
<dbReference type="Gene3D" id="3.40.50.300">
    <property type="entry name" value="P-loop containing nucleotide triphosphate hydrolases"/>
    <property type="match status" value="1"/>
</dbReference>
<feature type="domain" description="Disease resistance R13L4/SHOC-2-like LRR" evidence="14">
    <location>
        <begin position="532"/>
        <end position="792"/>
    </location>
</feature>
<dbReference type="OrthoDB" id="1299502at2759"/>
<dbReference type="KEGG" id="nsy:104247934"/>
<dbReference type="SUPFAM" id="SSF52540">
    <property type="entry name" value="P-loop containing nucleoside triphosphate hydrolases"/>
    <property type="match status" value="1"/>
</dbReference>
<comment type="similarity">
    <text evidence="3">Belongs to the disease resistance NB-LRR family.</text>
</comment>
<dbReference type="InterPro" id="IPR027417">
    <property type="entry name" value="P-loop_NTPase"/>
</dbReference>
<dbReference type="RefSeq" id="XP_009802397.1">
    <property type="nucleotide sequence ID" value="XM_009804095.1"/>
</dbReference>
<protein>
    <submittedName>
        <fullName evidence="16 17">Late blight resistance protein homolog R1B-14</fullName>
    </submittedName>
</protein>
<dbReference type="InterPro" id="IPR042197">
    <property type="entry name" value="Apaf_helical"/>
</dbReference>
<dbReference type="Pfam" id="PF23559">
    <property type="entry name" value="WHD_DRP"/>
    <property type="match status" value="1"/>
</dbReference>
<evidence type="ECO:0000256" key="9">
    <source>
        <dbReference type="ARBA" id="ARBA00022821"/>
    </source>
</evidence>
<dbReference type="GO" id="GO:0009626">
    <property type="term" value="P:plant-type hypersensitive response"/>
    <property type="evidence" value="ECO:0007669"/>
    <property type="project" value="UniProtKB-KW"/>
</dbReference>
<evidence type="ECO:0000256" key="3">
    <source>
        <dbReference type="ARBA" id="ARBA00008894"/>
    </source>
</evidence>
<dbReference type="Proteomes" id="UP000189701">
    <property type="component" value="Unplaced"/>
</dbReference>
<keyword evidence="15" id="KW-1185">Reference proteome</keyword>
<dbReference type="GO" id="GO:0043531">
    <property type="term" value="F:ADP binding"/>
    <property type="evidence" value="ECO:0007669"/>
    <property type="project" value="InterPro"/>
</dbReference>
<dbReference type="RefSeq" id="XP_009802398.1">
    <property type="nucleotide sequence ID" value="XM_009804096.1"/>
</dbReference>
<evidence type="ECO:0000256" key="2">
    <source>
        <dbReference type="ARBA" id="ARBA00004496"/>
    </source>
</evidence>
<dbReference type="Pfam" id="PF23598">
    <property type="entry name" value="LRR_14"/>
    <property type="match status" value="1"/>
</dbReference>
<reference evidence="15" key="1">
    <citation type="journal article" date="2013" name="Genome Biol.">
        <title>Reference genomes and transcriptomes of Nicotiana sylvestris and Nicotiana tomentosiformis.</title>
        <authorList>
            <person name="Sierro N."/>
            <person name="Battey J.N."/>
            <person name="Ouadi S."/>
            <person name="Bovet L."/>
            <person name="Goepfert S."/>
            <person name="Bakaher N."/>
            <person name="Peitsch M.C."/>
            <person name="Ivanov N.V."/>
        </authorList>
    </citation>
    <scope>NUCLEOTIDE SEQUENCE [LARGE SCALE GENOMIC DNA]</scope>
</reference>
<dbReference type="eggNOG" id="KOG4658">
    <property type="taxonomic scope" value="Eukaryota"/>
</dbReference>
<comment type="subcellular location">
    <subcellularLocation>
        <location evidence="2">Cytoplasm</location>
    </subcellularLocation>
</comment>
<dbReference type="SUPFAM" id="SSF52058">
    <property type="entry name" value="L domain-like"/>
    <property type="match status" value="1"/>
</dbReference>
<evidence type="ECO:0000256" key="10">
    <source>
        <dbReference type="ARBA" id="ARBA00022840"/>
    </source>
</evidence>
<dbReference type="AlphaFoldDB" id="A0A1U7YE45"/>
<dbReference type="Gene3D" id="3.80.10.10">
    <property type="entry name" value="Ribonuclease Inhibitor"/>
    <property type="match status" value="1"/>
</dbReference>
<dbReference type="PANTHER" id="PTHR23155:SF1152">
    <property type="entry name" value="AAA+ ATPASE DOMAIN-CONTAINING PROTEIN"/>
    <property type="match status" value="1"/>
</dbReference>
<evidence type="ECO:0000313" key="17">
    <source>
        <dbReference type="RefSeq" id="XP_009802398.1"/>
    </source>
</evidence>
<evidence type="ECO:0000256" key="6">
    <source>
        <dbReference type="ARBA" id="ARBA00022667"/>
    </source>
</evidence>
<dbReference type="Gene3D" id="1.10.8.430">
    <property type="entry name" value="Helical domain of apoptotic protease-activating factors"/>
    <property type="match status" value="1"/>
</dbReference>
<feature type="coiled-coil region" evidence="11">
    <location>
        <begin position="66"/>
        <end position="119"/>
    </location>
</feature>
<dbReference type="InterPro" id="IPR058922">
    <property type="entry name" value="WHD_DRP"/>
</dbReference>
<dbReference type="FunFam" id="3.40.50.300:FF:001091">
    <property type="entry name" value="Probable disease resistance protein At1g61300"/>
    <property type="match status" value="1"/>
</dbReference>
<evidence type="ECO:0000313" key="15">
    <source>
        <dbReference type="Proteomes" id="UP000189701"/>
    </source>
</evidence>